<accession>A0A6I5ZTE0</accession>
<dbReference type="OrthoDB" id="572460at2"/>
<reference evidence="1 2" key="1">
    <citation type="submission" date="2019-11" db="EMBL/GenBank/DDBJ databases">
        <title>Genome sequence of Moorella glycerini DSM11254.</title>
        <authorList>
            <person name="Poehlein A."/>
            <person name="Boeer T."/>
            <person name="Daniel R."/>
        </authorList>
    </citation>
    <scope>NUCLEOTIDE SEQUENCE [LARGE SCALE GENOMIC DNA]</scope>
    <source>
        <strain evidence="1 2">DSM 11254</strain>
    </source>
</reference>
<evidence type="ECO:0000313" key="2">
    <source>
        <dbReference type="Proteomes" id="UP000425916"/>
    </source>
</evidence>
<name>A0A6I5ZTE0_9FIRM</name>
<dbReference type="RefSeq" id="WP_156273526.1">
    <property type="nucleotide sequence ID" value="NZ_CP046244.1"/>
</dbReference>
<dbReference type="AlphaFoldDB" id="A0A6I5ZTE0"/>
<protein>
    <submittedName>
        <fullName evidence="1">Uncharacterized protein</fullName>
    </submittedName>
</protein>
<dbReference type="Pfam" id="PF20126">
    <property type="entry name" value="TumE"/>
    <property type="match status" value="1"/>
</dbReference>
<dbReference type="InterPro" id="IPR045397">
    <property type="entry name" value="TumE-like"/>
</dbReference>
<proteinExistence type="predicted"/>
<gene>
    <name evidence="1" type="ORF">MGLY_20390</name>
</gene>
<evidence type="ECO:0000313" key="1">
    <source>
        <dbReference type="EMBL" id="QGP92651.1"/>
    </source>
</evidence>
<organism evidence="1 2">
    <name type="scientific">Neomoorella glycerini</name>
    <dbReference type="NCBI Taxonomy" id="55779"/>
    <lineage>
        <taxon>Bacteria</taxon>
        <taxon>Bacillati</taxon>
        <taxon>Bacillota</taxon>
        <taxon>Clostridia</taxon>
        <taxon>Neomoorellales</taxon>
        <taxon>Neomoorellaceae</taxon>
        <taxon>Neomoorella</taxon>
    </lineage>
</organism>
<keyword evidence="2" id="KW-1185">Reference proteome</keyword>
<dbReference type="EMBL" id="CP046244">
    <property type="protein sequence ID" value="QGP92651.1"/>
    <property type="molecule type" value="Genomic_DNA"/>
</dbReference>
<sequence>MTPEQYFLQLRLIIVTLDIIQEFQVRDEFISEDFGYMRLRLNLINGDIAEMFEYVVRENNRIKTINYSFHLQNAEGTLLKRWDNAPHHRSLKNFPHHCHDGSSGKIISSREITGRAFLKELKKLYLSTR</sequence>
<dbReference type="Proteomes" id="UP000425916">
    <property type="component" value="Chromosome"/>
</dbReference>